<sequence length="222" mass="25410">MKRLTDTPKSARTWNIILPKTSPKHQTQNPDSKPNVPDSKTIPNSITQPRVYPKPRPKNHGINDNKKEWTCKVRVVEKRNVKDSRTSPNKYRPFLLQGEEGTKVLALENSGDSEQIDKILDLKNTYYISSVAAMPNQVSTSQSYHITVYLAYLLPRVKVGKLLTILPCSHNLSIFVVLPLHDFYSFDNLHNILNFDSFLGRKPPAIHHQPENKPLLFRLPSH</sequence>
<accession>A0A328EA60</accession>
<name>A0A328EA60_9ASTE</name>
<protein>
    <submittedName>
        <fullName evidence="2">Uncharacterized protein</fullName>
    </submittedName>
</protein>
<proteinExistence type="predicted"/>
<dbReference type="InterPro" id="IPR012340">
    <property type="entry name" value="NA-bd_OB-fold"/>
</dbReference>
<evidence type="ECO:0000313" key="3">
    <source>
        <dbReference type="Proteomes" id="UP000249390"/>
    </source>
</evidence>
<gene>
    <name evidence="2" type="ORF">DM860_018016</name>
</gene>
<dbReference type="Proteomes" id="UP000249390">
    <property type="component" value="Unassembled WGS sequence"/>
</dbReference>
<evidence type="ECO:0000256" key="1">
    <source>
        <dbReference type="SAM" id="MobiDB-lite"/>
    </source>
</evidence>
<dbReference type="AlphaFoldDB" id="A0A328EA60"/>
<comment type="caution">
    <text evidence="2">The sequence shown here is derived from an EMBL/GenBank/DDBJ whole genome shotgun (WGS) entry which is preliminary data.</text>
</comment>
<evidence type="ECO:0000313" key="2">
    <source>
        <dbReference type="EMBL" id="RAL54236.1"/>
    </source>
</evidence>
<organism evidence="2 3">
    <name type="scientific">Cuscuta australis</name>
    <dbReference type="NCBI Taxonomy" id="267555"/>
    <lineage>
        <taxon>Eukaryota</taxon>
        <taxon>Viridiplantae</taxon>
        <taxon>Streptophyta</taxon>
        <taxon>Embryophyta</taxon>
        <taxon>Tracheophyta</taxon>
        <taxon>Spermatophyta</taxon>
        <taxon>Magnoliopsida</taxon>
        <taxon>eudicotyledons</taxon>
        <taxon>Gunneridae</taxon>
        <taxon>Pentapetalae</taxon>
        <taxon>asterids</taxon>
        <taxon>lamiids</taxon>
        <taxon>Solanales</taxon>
        <taxon>Convolvulaceae</taxon>
        <taxon>Cuscuteae</taxon>
        <taxon>Cuscuta</taxon>
        <taxon>Cuscuta subgen. Grammica</taxon>
        <taxon>Cuscuta sect. Cleistogrammica</taxon>
    </lineage>
</organism>
<feature type="region of interest" description="Disordered" evidence="1">
    <location>
        <begin position="1"/>
        <end position="66"/>
    </location>
</feature>
<dbReference type="EMBL" id="NQVE01000011">
    <property type="protein sequence ID" value="RAL54236.1"/>
    <property type="molecule type" value="Genomic_DNA"/>
</dbReference>
<dbReference type="Gene3D" id="2.40.50.140">
    <property type="entry name" value="Nucleic acid-binding proteins"/>
    <property type="match status" value="1"/>
</dbReference>
<reference evidence="2 3" key="1">
    <citation type="submission" date="2018-06" db="EMBL/GenBank/DDBJ databases">
        <title>The Genome of Cuscuta australis (Dodder) Provides Insight into the Evolution of Plant Parasitism.</title>
        <authorList>
            <person name="Liu H."/>
        </authorList>
    </citation>
    <scope>NUCLEOTIDE SEQUENCE [LARGE SCALE GENOMIC DNA]</scope>
    <source>
        <strain evidence="3">cv. Yunnan</strain>
        <tissue evidence="2">Vines</tissue>
    </source>
</reference>
<keyword evidence="3" id="KW-1185">Reference proteome</keyword>